<proteinExistence type="inferred from homology"/>
<dbReference type="Pfam" id="PF04029">
    <property type="entry name" value="2-ph_phosp"/>
    <property type="match status" value="1"/>
</dbReference>
<dbReference type="InterPro" id="IPR005238">
    <property type="entry name" value="ComB-like"/>
</dbReference>
<evidence type="ECO:0000256" key="6">
    <source>
        <dbReference type="ARBA" id="ARBA00022842"/>
    </source>
</evidence>
<keyword evidence="9" id="KW-1185">Reference proteome</keyword>
<sequence length="259" mass="28836">MGKIHIIHSKEELEPHHIEGKVAIVYDVLFATSSITAAFHHGALSVYPALTASEAIRMAEGSQEPYLLAGEEQGYTIPGFQSPTPIYLSSSVKNKRLFYKTTNGTVAIRRASQAKYVYVASLLNEQAILDYLVSHHVNDSISLICAGSTKRFAIEDYYGAASMIHRLLQHGEWTLTDRALAAYYFYHGSPSAETVLRTSTVGKWLVDYGLASDVEFVANKNSCPVVPIYRTHTGRIEEVGKDESSRANRERWTIPYESD</sequence>
<dbReference type="Gene3D" id="3.90.1560.10">
    <property type="entry name" value="ComB-like"/>
    <property type="match status" value="1"/>
</dbReference>
<organism evidence="8 9">
    <name type="scientific">Pontibacillus halophilus JSM 076056 = DSM 19796</name>
    <dbReference type="NCBI Taxonomy" id="1385510"/>
    <lineage>
        <taxon>Bacteria</taxon>
        <taxon>Bacillati</taxon>
        <taxon>Bacillota</taxon>
        <taxon>Bacilli</taxon>
        <taxon>Bacillales</taxon>
        <taxon>Bacillaceae</taxon>
        <taxon>Pontibacillus</taxon>
    </lineage>
</organism>
<accession>A0A0A5GJG7</accession>
<comment type="cofactor">
    <cofactor evidence="1">
        <name>Mg(2+)</name>
        <dbReference type="ChEBI" id="CHEBI:18420"/>
    </cofactor>
</comment>
<comment type="similarity">
    <text evidence="2">Belongs to the ComB family.</text>
</comment>
<dbReference type="OrthoDB" id="4913at2"/>
<keyword evidence="5" id="KW-0378">Hydrolase</keyword>
<dbReference type="Proteomes" id="UP000030528">
    <property type="component" value="Unassembled WGS sequence"/>
</dbReference>
<evidence type="ECO:0000256" key="1">
    <source>
        <dbReference type="ARBA" id="ARBA00001946"/>
    </source>
</evidence>
<evidence type="ECO:0000256" key="7">
    <source>
        <dbReference type="ARBA" id="ARBA00033711"/>
    </source>
</evidence>
<dbReference type="GO" id="GO:0000287">
    <property type="term" value="F:magnesium ion binding"/>
    <property type="evidence" value="ECO:0007669"/>
    <property type="project" value="InterPro"/>
</dbReference>
<protein>
    <recommendedName>
        <fullName evidence="4">Probable 2-phosphosulfolactate phosphatase</fullName>
        <ecNumber evidence="3">3.1.3.71</ecNumber>
    </recommendedName>
</protein>
<evidence type="ECO:0000313" key="9">
    <source>
        <dbReference type="Proteomes" id="UP000030528"/>
    </source>
</evidence>
<gene>
    <name evidence="8" type="ORF">N781_04255</name>
</gene>
<dbReference type="EMBL" id="AVPE01000010">
    <property type="protein sequence ID" value="KGX91295.1"/>
    <property type="molecule type" value="Genomic_DNA"/>
</dbReference>
<evidence type="ECO:0000256" key="2">
    <source>
        <dbReference type="ARBA" id="ARBA00009997"/>
    </source>
</evidence>
<dbReference type="SUPFAM" id="SSF142823">
    <property type="entry name" value="ComB-like"/>
    <property type="match status" value="1"/>
</dbReference>
<dbReference type="STRING" id="1385510.GCA_000425205_02528"/>
<dbReference type="eggNOG" id="COG2045">
    <property type="taxonomic scope" value="Bacteria"/>
</dbReference>
<name>A0A0A5GJG7_9BACI</name>
<keyword evidence="6" id="KW-0460">Magnesium</keyword>
<dbReference type="PANTHER" id="PTHR37311">
    <property type="entry name" value="2-PHOSPHOSULFOLACTATE PHOSPHATASE-RELATED"/>
    <property type="match status" value="1"/>
</dbReference>
<reference evidence="8 9" key="1">
    <citation type="submission" date="2013-08" db="EMBL/GenBank/DDBJ databases">
        <authorList>
            <person name="Huang J."/>
            <person name="Wang G."/>
        </authorList>
    </citation>
    <scope>NUCLEOTIDE SEQUENCE [LARGE SCALE GENOMIC DNA]</scope>
    <source>
        <strain evidence="8 9">JSM 076056</strain>
    </source>
</reference>
<evidence type="ECO:0000256" key="3">
    <source>
        <dbReference type="ARBA" id="ARBA00012953"/>
    </source>
</evidence>
<dbReference type="EC" id="3.1.3.71" evidence="3"/>
<evidence type="ECO:0000256" key="5">
    <source>
        <dbReference type="ARBA" id="ARBA00022801"/>
    </source>
</evidence>
<comment type="catalytic activity">
    <reaction evidence="7">
        <text>(2R)-O-phospho-3-sulfolactate + H2O = (2R)-3-sulfolactate + phosphate</text>
        <dbReference type="Rhea" id="RHEA:23416"/>
        <dbReference type="ChEBI" id="CHEBI:15377"/>
        <dbReference type="ChEBI" id="CHEBI:15597"/>
        <dbReference type="ChEBI" id="CHEBI:43474"/>
        <dbReference type="ChEBI" id="CHEBI:58738"/>
        <dbReference type="EC" id="3.1.3.71"/>
    </reaction>
</comment>
<dbReference type="AlphaFoldDB" id="A0A0A5GJG7"/>
<dbReference type="RefSeq" id="WP_051239915.1">
    <property type="nucleotide sequence ID" value="NZ_AULI01000010.1"/>
</dbReference>
<comment type="caution">
    <text evidence="8">The sequence shown here is derived from an EMBL/GenBank/DDBJ whole genome shotgun (WGS) entry which is preliminary data.</text>
</comment>
<dbReference type="PANTHER" id="PTHR37311:SF1">
    <property type="entry name" value="2-PHOSPHOSULFOLACTATE PHOSPHATASE-RELATED"/>
    <property type="match status" value="1"/>
</dbReference>
<evidence type="ECO:0000256" key="4">
    <source>
        <dbReference type="ARBA" id="ARBA00021948"/>
    </source>
</evidence>
<dbReference type="GO" id="GO:0050532">
    <property type="term" value="F:2-phosphosulfolactate phosphatase activity"/>
    <property type="evidence" value="ECO:0007669"/>
    <property type="project" value="UniProtKB-EC"/>
</dbReference>
<evidence type="ECO:0000313" key="8">
    <source>
        <dbReference type="EMBL" id="KGX91295.1"/>
    </source>
</evidence>
<dbReference type="InterPro" id="IPR036702">
    <property type="entry name" value="ComB-like_sf"/>
</dbReference>
<dbReference type="GO" id="GO:0050545">
    <property type="term" value="F:sulfopyruvate decarboxylase activity"/>
    <property type="evidence" value="ECO:0007669"/>
    <property type="project" value="TreeGrafter"/>
</dbReference>